<dbReference type="STRING" id="35608.A0A2U1LF66"/>
<dbReference type="InterPro" id="IPR036047">
    <property type="entry name" value="F-box-like_dom_sf"/>
</dbReference>
<dbReference type="AlphaFoldDB" id="A0A2U1LF66"/>
<dbReference type="InterPro" id="IPR053781">
    <property type="entry name" value="F-box_AtFBL13-like"/>
</dbReference>
<dbReference type="SUPFAM" id="SSF81383">
    <property type="entry name" value="F-box domain"/>
    <property type="match status" value="1"/>
</dbReference>
<evidence type="ECO:0000313" key="2">
    <source>
        <dbReference type="EMBL" id="PWA47640.1"/>
    </source>
</evidence>
<dbReference type="OrthoDB" id="594804at2759"/>
<dbReference type="InterPro" id="IPR050232">
    <property type="entry name" value="FBL13/AtMIF1-like"/>
</dbReference>
<evidence type="ECO:0000259" key="1">
    <source>
        <dbReference type="SMART" id="SM00579"/>
    </source>
</evidence>
<organism evidence="2 3">
    <name type="scientific">Artemisia annua</name>
    <name type="common">Sweet wormwood</name>
    <dbReference type="NCBI Taxonomy" id="35608"/>
    <lineage>
        <taxon>Eukaryota</taxon>
        <taxon>Viridiplantae</taxon>
        <taxon>Streptophyta</taxon>
        <taxon>Embryophyta</taxon>
        <taxon>Tracheophyta</taxon>
        <taxon>Spermatophyta</taxon>
        <taxon>Magnoliopsida</taxon>
        <taxon>eudicotyledons</taxon>
        <taxon>Gunneridae</taxon>
        <taxon>Pentapetalae</taxon>
        <taxon>asterids</taxon>
        <taxon>campanulids</taxon>
        <taxon>Asterales</taxon>
        <taxon>Asteraceae</taxon>
        <taxon>Asteroideae</taxon>
        <taxon>Anthemideae</taxon>
        <taxon>Artemisiinae</taxon>
        <taxon>Artemisia</taxon>
    </lineage>
</organism>
<dbReference type="EMBL" id="PKPP01009714">
    <property type="protein sequence ID" value="PWA47640.1"/>
    <property type="molecule type" value="Genomic_DNA"/>
</dbReference>
<name>A0A2U1LF66_ARTAN</name>
<accession>A0A2U1LF66</accession>
<dbReference type="Pfam" id="PF00646">
    <property type="entry name" value="F-box"/>
    <property type="match status" value="1"/>
</dbReference>
<dbReference type="PANTHER" id="PTHR31900:SF27">
    <property type="entry name" value="FBD DOMAIN-CONTAINING PROTEIN"/>
    <property type="match status" value="1"/>
</dbReference>
<keyword evidence="3" id="KW-1185">Reference proteome</keyword>
<proteinExistence type="predicted"/>
<sequence>MPDPILHLILSCLPTTEDVVRTSILSTRWRYLWTSVSSLDIDCSRGKKRFKKIMFKEFVNSVLLNKTLDLVSFRLCCLNHYDVSTVTQWIQEAIMRNVKSLDLMFSPRVKFGVISAVPTPFYLVTVDSLEVLRLCLYGHSLRASDGTRFRALRVLELNQVDCFDVDLVEQCLEKSPLLEELSLIDCLIKIVDPVCISSPKLKSLIIRNWKNVVYKCERFWCGLEISCPELLFFEYVGRKGEFILKNVDSLKKTLIFPEDTLQQKVSPRLGKAMCKLLAGISHVESLSLNLYFIRCIDAACDPDRNFPASFPNLKKLEEHLMTDYWVLDEVETRRILTRHLKKVEFLEFNGEKLKLDIACFLLEQGNLLEEMVFRWDYEYHEKAKKAVNKMSKLNKASSTVKLISVL</sequence>
<comment type="caution">
    <text evidence="2">The sequence shown here is derived from an EMBL/GenBank/DDBJ whole genome shotgun (WGS) entry which is preliminary data.</text>
</comment>
<reference evidence="2 3" key="1">
    <citation type="journal article" date="2018" name="Mol. Plant">
        <title>The genome of Artemisia annua provides insight into the evolution of Asteraceae family and artemisinin biosynthesis.</title>
        <authorList>
            <person name="Shen Q."/>
            <person name="Zhang L."/>
            <person name="Liao Z."/>
            <person name="Wang S."/>
            <person name="Yan T."/>
            <person name="Shi P."/>
            <person name="Liu M."/>
            <person name="Fu X."/>
            <person name="Pan Q."/>
            <person name="Wang Y."/>
            <person name="Lv Z."/>
            <person name="Lu X."/>
            <person name="Zhang F."/>
            <person name="Jiang W."/>
            <person name="Ma Y."/>
            <person name="Chen M."/>
            <person name="Hao X."/>
            <person name="Li L."/>
            <person name="Tang Y."/>
            <person name="Lv G."/>
            <person name="Zhou Y."/>
            <person name="Sun X."/>
            <person name="Brodelius P.E."/>
            <person name="Rose J.K.C."/>
            <person name="Tang K."/>
        </authorList>
    </citation>
    <scope>NUCLEOTIDE SEQUENCE [LARGE SCALE GENOMIC DNA]</scope>
    <source>
        <strain evidence="3">cv. Huhao1</strain>
        <tissue evidence="2">Leaf</tissue>
    </source>
</reference>
<dbReference type="PANTHER" id="PTHR31900">
    <property type="entry name" value="F-BOX/RNI SUPERFAMILY PROTEIN-RELATED"/>
    <property type="match status" value="1"/>
</dbReference>
<dbReference type="InterPro" id="IPR055357">
    <property type="entry name" value="LRR_At1g61320_AtMIF1"/>
</dbReference>
<evidence type="ECO:0000313" key="3">
    <source>
        <dbReference type="Proteomes" id="UP000245207"/>
    </source>
</evidence>
<feature type="domain" description="FBD" evidence="1">
    <location>
        <begin position="334"/>
        <end position="406"/>
    </location>
</feature>
<dbReference type="InterPro" id="IPR006566">
    <property type="entry name" value="FBD"/>
</dbReference>
<gene>
    <name evidence="2" type="ORF">CTI12_AA364420</name>
</gene>
<dbReference type="InterPro" id="IPR001810">
    <property type="entry name" value="F-box_dom"/>
</dbReference>
<dbReference type="Proteomes" id="UP000245207">
    <property type="component" value="Unassembled WGS sequence"/>
</dbReference>
<dbReference type="Pfam" id="PF23622">
    <property type="entry name" value="LRR_At1g61320_AtMIF1"/>
    <property type="match status" value="1"/>
</dbReference>
<dbReference type="Pfam" id="PF08387">
    <property type="entry name" value="FBD"/>
    <property type="match status" value="1"/>
</dbReference>
<dbReference type="CDD" id="cd22160">
    <property type="entry name" value="F-box_AtFBL13-like"/>
    <property type="match status" value="1"/>
</dbReference>
<dbReference type="SUPFAM" id="SSF52047">
    <property type="entry name" value="RNI-like"/>
    <property type="match status" value="1"/>
</dbReference>
<protein>
    <submittedName>
        <fullName evidence="2">F-box domain, FBD domain, Leucine-rich repeat domain, L domain-like protein</fullName>
    </submittedName>
</protein>
<dbReference type="SMART" id="SM00579">
    <property type="entry name" value="FBD"/>
    <property type="match status" value="1"/>
</dbReference>